<dbReference type="Gene3D" id="3.40.190.10">
    <property type="entry name" value="Periplasmic binding protein-like II"/>
    <property type="match status" value="1"/>
</dbReference>
<dbReference type="CDD" id="cd13578">
    <property type="entry name" value="PBP2_Bug27"/>
    <property type="match status" value="1"/>
</dbReference>
<dbReference type="SUPFAM" id="SSF53850">
    <property type="entry name" value="Periplasmic binding protein-like II"/>
    <property type="match status" value="1"/>
</dbReference>
<dbReference type="EMBL" id="RZIJ01000030">
    <property type="protein sequence ID" value="RUQ64053.1"/>
    <property type="molecule type" value="Genomic_DNA"/>
</dbReference>
<dbReference type="Proteomes" id="UP000280346">
    <property type="component" value="Unassembled WGS sequence"/>
</dbReference>
<dbReference type="Gene3D" id="3.40.190.150">
    <property type="entry name" value="Bordetella uptake gene, domain 1"/>
    <property type="match status" value="1"/>
</dbReference>
<comment type="similarity">
    <text evidence="1">Belongs to the UPF0065 (bug) family.</text>
</comment>
<protein>
    <submittedName>
        <fullName evidence="3">Tripartite tricarboxylate transporter substrate binding protein</fullName>
    </submittedName>
</protein>
<dbReference type="InterPro" id="IPR042100">
    <property type="entry name" value="Bug_dom1"/>
</dbReference>
<dbReference type="PANTHER" id="PTHR42928">
    <property type="entry name" value="TRICARBOXYLATE-BINDING PROTEIN"/>
    <property type="match status" value="1"/>
</dbReference>
<reference evidence="3 4" key="1">
    <citation type="submission" date="2018-12" db="EMBL/GenBank/DDBJ databases">
        <authorList>
            <person name="Yang Y."/>
        </authorList>
    </citation>
    <scope>NUCLEOTIDE SEQUENCE [LARGE SCALE GENOMIC DNA]</scope>
    <source>
        <strain evidence="3 4">GSF71</strain>
    </source>
</reference>
<accession>A0A433J1H7</accession>
<evidence type="ECO:0000313" key="3">
    <source>
        <dbReference type="EMBL" id="RUQ64053.1"/>
    </source>
</evidence>
<gene>
    <name evidence="3" type="ORF">EJ913_26770</name>
</gene>
<sequence>MSPSPSREKGFKRQPHPVGTDTMSKLRRALLVAGLLAPLAVLVTGTPGAQAADAYPSRPVKLVVPFPPGGSNDLLAREIADALAQRLKAPFVVENKGGAGGAIGIEAVAKSPADGYTILVVSNSLVTAPALNRQLRFDAVKDFTPISLVAELPTVLAVTPDVPGATLAEALAYIKANPGKLNYASAGIGAPQHLSTEYLKSATGADIVHIPLQGQGQMLTEMLGGRVQLMIGVFSTAQPYFAKGALKALATGGAKRTPAAPDLPTIAEAGVPGYGVQWWLGALAPAGTPPDIVALLNREILALGQDTAFRAKLAAAGIDWVGSGPAEFSQTLVKDLALWTKVVADAGIEAK</sequence>
<organism evidence="3 4">
    <name type="scientific">Azospirillum doebereinerae</name>
    <dbReference type="NCBI Taxonomy" id="92933"/>
    <lineage>
        <taxon>Bacteria</taxon>
        <taxon>Pseudomonadati</taxon>
        <taxon>Pseudomonadota</taxon>
        <taxon>Alphaproteobacteria</taxon>
        <taxon>Rhodospirillales</taxon>
        <taxon>Azospirillaceae</taxon>
        <taxon>Azospirillum</taxon>
    </lineage>
</organism>
<evidence type="ECO:0000256" key="1">
    <source>
        <dbReference type="ARBA" id="ARBA00006987"/>
    </source>
</evidence>
<proteinExistence type="inferred from homology"/>
<comment type="caution">
    <text evidence="3">The sequence shown here is derived from an EMBL/GenBank/DDBJ whole genome shotgun (WGS) entry which is preliminary data.</text>
</comment>
<evidence type="ECO:0000313" key="4">
    <source>
        <dbReference type="Proteomes" id="UP000280346"/>
    </source>
</evidence>
<evidence type="ECO:0000256" key="2">
    <source>
        <dbReference type="SAM" id="MobiDB-lite"/>
    </source>
</evidence>
<dbReference type="AlphaFoldDB" id="A0A433J1H7"/>
<dbReference type="PANTHER" id="PTHR42928:SF5">
    <property type="entry name" value="BLR1237 PROTEIN"/>
    <property type="match status" value="1"/>
</dbReference>
<keyword evidence="4" id="KW-1185">Reference proteome</keyword>
<dbReference type="OrthoDB" id="7250553at2"/>
<name>A0A433J1H7_9PROT</name>
<feature type="region of interest" description="Disordered" evidence="2">
    <location>
        <begin position="1"/>
        <end position="20"/>
    </location>
</feature>
<feature type="compositionally biased region" description="Basic and acidic residues" evidence="2">
    <location>
        <begin position="1"/>
        <end position="11"/>
    </location>
</feature>
<dbReference type="Pfam" id="PF03401">
    <property type="entry name" value="TctC"/>
    <property type="match status" value="1"/>
</dbReference>
<dbReference type="PIRSF" id="PIRSF017082">
    <property type="entry name" value="YflP"/>
    <property type="match status" value="1"/>
</dbReference>
<dbReference type="InterPro" id="IPR005064">
    <property type="entry name" value="BUG"/>
</dbReference>